<keyword evidence="10" id="KW-1185">Reference proteome</keyword>
<feature type="transmembrane region" description="Helical" evidence="8">
    <location>
        <begin position="175"/>
        <end position="196"/>
    </location>
</feature>
<comment type="subcellular location">
    <subcellularLocation>
        <location evidence="1">Cell membrane</location>
        <topology evidence="1">Multi-pass membrane protein</topology>
    </subcellularLocation>
</comment>
<dbReference type="CDD" id="cd06579">
    <property type="entry name" value="TM_PBP1_transp_AraH_like"/>
    <property type="match status" value="1"/>
</dbReference>
<feature type="transmembrane region" description="Helical" evidence="8">
    <location>
        <begin position="64"/>
        <end position="89"/>
    </location>
</feature>
<dbReference type="RefSeq" id="WP_342311039.1">
    <property type="nucleotide sequence ID" value="NZ_CP150850.1"/>
</dbReference>
<feature type="transmembrane region" description="Helical" evidence="8">
    <location>
        <begin position="30"/>
        <end position="52"/>
    </location>
</feature>
<dbReference type="EMBL" id="CP150850">
    <property type="protein sequence ID" value="WZW57398.1"/>
    <property type="molecule type" value="Genomic_DNA"/>
</dbReference>
<evidence type="ECO:0000256" key="4">
    <source>
        <dbReference type="ARBA" id="ARBA00022519"/>
    </source>
</evidence>
<gene>
    <name evidence="9" type="ORF">WN985_18235</name>
</gene>
<accession>A0ABZ3BR46</accession>
<evidence type="ECO:0000256" key="1">
    <source>
        <dbReference type="ARBA" id="ARBA00004651"/>
    </source>
</evidence>
<keyword evidence="5 8" id="KW-0812">Transmembrane</keyword>
<keyword evidence="6 8" id="KW-1133">Transmembrane helix</keyword>
<protein>
    <submittedName>
        <fullName evidence="9">ABC transporter permease</fullName>
    </submittedName>
</protein>
<proteinExistence type="predicted"/>
<dbReference type="Pfam" id="PF02653">
    <property type="entry name" value="BPD_transp_2"/>
    <property type="match status" value="1"/>
</dbReference>
<name>A0ABZ3BR46_BURPY</name>
<organism evidence="9 10">
    <name type="scientific">Burkholderia pyrrocinia</name>
    <name type="common">Pseudomonas pyrrocinia</name>
    <dbReference type="NCBI Taxonomy" id="60550"/>
    <lineage>
        <taxon>Bacteria</taxon>
        <taxon>Pseudomonadati</taxon>
        <taxon>Pseudomonadota</taxon>
        <taxon>Betaproteobacteria</taxon>
        <taxon>Burkholderiales</taxon>
        <taxon>Burkholderiaceae</taxon>
        <taxon>Burkholderia</taxon>
        <taxon>Burkholderia cepacia complex</taxon>
    </lineage>
</organism>
<evidence type="ECO:0000256" key="6">
    <source>
        <dbReference type="ARBA" id="ARBA00022989"/>
    </source>
</evidence>
<dbReference type="Proteomes" id="UP001484179">
    <property type="component" value="Chromosome 2"/>
</dbReference>
<keyword evidence="7 8" id="KW-0472">Membrane</keyword>
<evidence type="ECO:0000256" key="2">
    <source>
        <dbReference type="ARBA" id="ARBA00022448"/>
    </source>
</evidence>
<feature type="transmembrane region" description="Helical" evidence="8">
    <location>
        <begin position="308"/>
        <end position="327"/>
    </location>
</feature>
<dbReference type="PANTHER" id="PTHR32196:SF21">
    <property type="entry name" value="ABC TRANSPORTER PERMEASE PROTEIN YPHD-RELATED"/>
    <property type="match status" value="1"/>
</dbReference>
<evidence type="ECO:0000256" key="8">
    <source>
        <dbReference type="SAM" id="Phobius"/>
    </source>
</evidence>
<evidence type="ECO:0000256" key="7">
    <source>
        <dbReference type="ARBA" id="ARBA00023136"/>
    </source>
</evidence>
<evidence type="ECO:0000313" key="10">
    <source>
        <dbReference type="Proteomes" id="UP001484179"/>
    </source>
</evidence>
<evidence type="ECO:0000256" key="3">
    <source>
        <dbReference type="ARBA" id="ARBA00022475"/>
    </source>
</evidence>
<feature type="transmembrane region" description="Helical" evidence="8">
    <location>
        <begin position="109"/>
        <end position="130"/>
    </location>
</feature>
<evidence type="ECO:0000256" key="5">
    <source>
        <dbReference type="ARBA" id="ARBA00022692"/>
    </source>
</evidence>
<dbReference type="PANTHER" id="PTHR32196">
    <property type="entry name" value="ABC TRANSPORTER PERMEASE PROTEIN YPHD-RELATED-RELATED"/>
    <property type="match status" value="1"/>
</dbReference>
<dbReference type="InterPro" id="IPR001851">
    <property type="entry name" value="ABC_transp_permease"/>
</dbReference>
<feature type="transmembrane region" description="Helical" evidence="8">
    <location>
        <begin position="228"/>
        <end position="247"/>
    </location>
</feature>
<keyword evidence="4" id="KW-0997">Cell inner membrane</keyword>
<feature type="transmembrane region" description="Helical" evidence="8">
    <location>
        <begin position="259"/>
        <end position="276"/>
    </location>
</feature>
<keyword evidence="2" id="KW-0813">Transport</keyword>
<reference evidence="9 10" key="1">
    <citation type="submission" date="2024-04" db="EMBL/GenBank/DDBJ databases">
        <title>Biological Control Activity of Plant Growth Promoting Rhizobacteria Burkholderia pyrrocinia BX1 against Tobacco black shank Introduction Tobacco black shank (TBS) caused by the oomycete Phytophthora. nicotianae (P. nicotianae) has become a destructive soil.</title>
        <authorList>
            <person name="Liu X."/>
            <person name="Shu C."/>
        </authorList>
    </citation>
    <scope>NUCLEOTIDE SEQUENCE [LARGE SCALE GENOMIC DNA]</scope>
    <source>
        <strain evidence="9 10">BX1</strain>
    </source>
</reference>
<sequence>MSTRNQSPFAAMRVMGLERRGRLSEDATALIYRAVFVGALAIALAFASDSFATSGNLLNVLRQASLMFLLASGLTIVILSGGFDLSIAANLTLSACLAAGAMKAGVSPWFAVAIAMSCGASIGLLNGLAVTFLRLPPFLATYGMLWVVQGLAFHYMGGNEIFGFPAGFRALGTGFWWGVPIPVYMMLLVLVVGSVVTARLNIGREIYAIGANAEVARLSGIPVRRRRIAVYTISGLMAGIAAVVYLARVNAADSAMGDPILLPAIAAILIGGASLFGGTGTLLGTLLGCLTLALVIDGMNLLNLNANLQPLVVGVVLLIAVLTDALGRRHAERVG</sequence>
<keyword evidence="3" id="KW-1003">Cell membrane</keyword>
<evidence type="ECO:0000313" key="9">
    <source>
        <dbReference type="EMBL" id="WZW57398.1"/>
    </source>
</evidence>